<sequence>MIFRQATAALLRRIRFRTQTVSAASRQSSNGLSTLLCKRKAFSCPHHEDCNFRWQQGDIRQHSNVLWIVITGQAALFFGIGSCPVLAEDVARVNSSEDSGANVTGLQRIEDGSVVSNEHTSKWRIFTDNGMEFFMQGKLDEAQKLFLLAVEEAKEGFGECDPHVASACNNLAELYRVRKVYDKAEPLYLQAIKILEESFGTDDVRVGAALHNLGKFYLMQRKLEEARVCYERALKIKGRVLGHGHPDYADTMYHLGTVLYLQGNEKDAEALISDSIRILEEVGLGESYICITRLRYLAQIMLKSDRLEEAENVQRKILHIMELTKGWNSLDTVTAAESLAMTLQSVGKLRDAHDLLERCLDCRRSLLPQDHIQIAANKLSLARLAMLNFNRLRKPGTSAAVADLDKAKDLLKDTIRISQHVLDGLIKQKHNIRSYEPCEDNKRDGKTALVILLQSLHALGRLEITKQEFQESKEVSPALEAESSLRQCISAYKEYGNGRLVPASAMETNREYLSCLKQLLSLMTDKRGQSGGTSMGDLKDEITRVETVVSTGRKQRSHASH</sequence>
<dbReference type="InterPro" id="IPR011990">
    <property type="entry name" value="TPR-like_helical_dom_sf"/>
</dbReference>
<keyword evidence="3" id="KW-1185">Reference proteome</keyword>
<comment type="caution">
    <text evidence="2">The sequence shown here is derived from an EMBL/GenBank/DDBJ whole genome shotgun (WGS) entry which is preliminary data.</text>
</comment>
<dbReference type="InterPro" id="IPR019734">
    <property type="entry name" value="TPR_rpt"/>
</dbReference>
<name>A0AAD3SYQ8_NEPGR</name>
<dbReference type="AlphaFoldDB" id="A0AAD3SYQ8"/>
<dbReference type="Proteomes" id="UP001279734">
    <property type="component" value="Unassembled WGS sequence"/>
</dbReference>
<evidence type="ECO:0000313" key="2">
    <source>
        <dbReference type="EMBL" id="GMH19406.1"/>
    </source>
</evidence>
<feature type="repeat" description="TPR" evidence="1">
    <location>
        <begin position="207"/>
        <end position="240"/>
    </location>
</feature>
<evidence type="ECO:0008006" key="4">
    <source>
        <dbReference type="Google" id="ProtNLM"/>
    </source>
</evidence>
<organism evidence="2 3">
    <name type="scientific">Nepenthes gracilis</name>
    <name type="common">Slender pitcher plant</name>
    <dbReference type="NCBI Taxonomy" id="150966"/>
    <lineage>
        <taxon>Eukaryota</taxon>
        <taxon>Viridiplantae</taxon>
        <taxon>Streptophyta</taxon>
        <taxon>Embryophyta</taxon>
        <taxon>Tracheophyta</taxon>
        <taxon>Spermatophyta</taxon>
        <taxon>Magnoliopsida</taxon>
        <taxon>eudicotyledons</taxon>
        <taxon>Gunneridae</taxon>
        <taxon>Pentapetalae</taxon>
        <taxon>Caryophyllales</taxon>
        <taxon>Nepenthaceae</taxon>
        <taxon>Nepenthes</taxon>
    </lineage>
</organism>
<dbReference type="Gene3D" id="1.25.40.10">
    <property type="entry name" value="Tetratricopeptide repeat domain"/>
    <property type="match status" value="2"/>
</dbReference>
<dbReference type="PROSITE" id="PS50005">
    <property type="entry name" value="TPR"/>
    <property type="match status" value="1"/>
</dbReference>
<dbReference type="Pfam" id="PF13374">
    <property type="entry name" value="TPR_10"/>
    <property type="match status" value="1"/>
</dbReference>
<keyword evidence="1" id="KW-0802">TPR repeat</keyword>
<dbReference type="SUPFAM" id="SSF48452">
    <property type="entry name" value="TPR-like"/>
    <property type="match status" value="2"/>
</dbReference>
<dbReference type="Pfam" id="PF13424">
    <property type="entry name" value="TPR_12"/>
    <property type="match status" value="2"/>
</dbReference>
<dbReference type="PANTHER" id="PTHR47689">
    <property type="entry name" value="TETRATRICOPEPTIDE REPEAT (TPR)-LIKE SUPERFAMILY PROTEIN"/>
    <property type="match status" value="1"/>
</dbReference>
<reference evidence="2" key="1">
    <citation type="submission" date="2023-05" db="EMBL/GenBank/DDBJ databases">
        <title>Nepenthes gracilis genome sequencing.</title>
        <authorList>
            <person name="Fukushima K."/>
        </authorList>
    </citation>
    <scope>NUCLEOTIDE SEQUENCE</scope>
    <source>
        <strain evidence="2">SING2019-196</strain>
    </source>
</reference>
<evidence type="ECO:0000256" key="1">
    <source>
        <dbReference type="PROSITE-ProRule" id="PRU00339"/>
    </source>
</evidence>
<dbReference type="EMBL" id="BSYO01000020">
    <property type="protein sequence ID" value="GMH19406.1"/>
    <property type="molecule type" value="Genomic_DNA"/>
</dbReference>
<evidence type="ECO:0000313" key="3">
    <source>
        <dbReference type="Proteomes" id="UP001279734"/>
    </source>
</evidence>
<protein>
    <recommendedName>
        <fullName evidence="4">Kinesin light chain</fullName>
    </recommendedName>
</protein>
<dbReference type="SMART" id="SM00028">
    <property type="entry name" value="TPR"/>
    <property type="match status" value="4"/>
</dbReference>
<gene>
    <name evidence="2" type="ORF">Nepgr_021247</name>
</gene>
<accession>A0AAD3SYQ8</accession>
<proteinExistence type="predicted"/>
<dbReference type="PANTHER" id="PTHR47689:SF2">
    <property type="entry name" value="TETRATRICOPEPTIDE REPEAT (TPR)-LIKE SUPERFAMILY PROTEIN"/>
    <property type="match status" value="1"/>
</dbReference>